<feature type="compositionally biased region" description="Gly residues" evidence="4">
    <location>
        <begin position="279"/>
        <end position="301"/>
    </location>
</feature>
<name>A0A2G5I466_CERBT</name>
<evidence type="ECO:0000256" key="3">
    <source>
        <dbReference type="ARBA" id="ARBA00022839"/>
    </source>
</evidence>
<keyword evidence="3" id="KW-0269">Exonuclease</keyword>
<dbReference type="AlphaFoldDB" id="A0A2G5I466"/>
<organism evidence="5 7">
    <name type="scientific">Cercospora beticola</name>
    <name type="common">Sugarbeet leaf spot fungus</name>
    <dbReference type="NCBI Taxonomy" id="122368"/>
    <lineage>
        <taxon>Eukaryota</taxon>
        <taxon>Fungi</taxon>
        <taxon>Dikarya</taxon>
        <taxon>Ascomycota</taxon>
        <taxon>Pezizomycotina</taxon>
        <taxon>Dothideomycetes</taxon>
        <taxon>Dothideomycetidae</taxon>
        <taxon>Mycosphaerellales</taxon>
        <taxon>Mycosphaerellaceae</taxon>
        <taxon>Cercospora</taxon>
    </lineage>
</organism>
<accession>A0A2G5I466</accession>
<feature type="region of interest" description="Disordered" evidence="4">
    <location>
        <begin position="272"/>
        <end position="363"/>
    </location>
</feature>
<dbReference type="GO" id="GO:0004527">
    <property type="term" value="F:exonuclease activity"/>
    <property type="evidence" value="ECO:0007669"/>
    <property type="project" value="UniProtKB-KW"/>
</dbReference>
<evidence type="ECO:0000313" key="8">
    <source>
        <dbReference type="Proteomes" id="UP001302367"/>
    </source>
</evidence>
<dbReference type="EMBL" id="CP134186">
    <property type="protein sequence ID" value="WPA99417.1"/>
    <property type="molecule type" value="Genomic_DNA"/>
</dbReference>
<dbReference type="Proteomes" id="UP001302367">
    <property type="component" value="Chromosome 3"/>
</dbReference>
<evidence type="ECO:0000256" key="2">
    <source>
        <dbReference type="ARBA" id="ARBA00022801"/>
    </source>
</evidence>
<dbReference type="SUPFAM" id="SSF53098">
    <property type="entry name" value="Ribonuclease H-like"/>
    <property type="match status" value="1"/>
</dbReference>
<evidence type="ECO:0008006" key="9">
    <source>
        <dbReference type="Google" id="ProtNLM"/>
    </source>
</evidence>
<gene>
    <name evidence="5" type="ORF">CB0940_02296</name>
    <name evidence="6" type="ORF">RHO25_004034</name>
</gene>
<evidence type="ECO:0000256" key="1">
    <source>
        <dbReference type="ARBA" id="ARBA00022722"/>
    </source>
</evidence>
<evidence type="ECO:0000313" key="6">
    <source>
        <dbReference type="EMBL" id="WPA99417.1"/>
    </source>
</evidence>
<dbReference type="PANTHER" id="PTHR12801:SF45">
    <property type="entry name" value="RNA EXONUCLEASE 4"/>
    <property type="match status" value="1"/>
</dbReference>
<dbReference type="Gene3D" id="3.30.420.10">
    <property type="entry name" value="Ribonuclease H-like superfamily/Ribonuclease H"/>
    <property type="match status" value="1"/>
</dbReference>
<dbReference type="OrthoDB" id="8191639at2759"/>
<reference evidence="5 7" key="1">
    <citation type="submission" date="2015-10" db="EMBL/GenBank/DDBJ databases">
        <title>The cercosporin biosynthetic gene cluster was horizontally transferred to several fungal lineages and shown to be expanded in Cercospora beticola based on microsynteny with recipient genomes.</title>
        <authorList>
            <person name="De Jonge R."/>
            <person name="Ebert M.K."/>
            <person name="Suttle J.C."/>
            <person name="Jurick Ii W.M."/>
            <person name="Secor G.A."/>
            <person name="Thomma B.P."/>
            <person name="Van De Peer Y."/>
            <person name="Bolton M.D."/>
        </authorList>
    </citation>
    <scope>NUCLEOTIDE SEQUENCE [LARGE SCALE GENOMIC DNA]</scope>
    <source>
        <strain evidence="5 7">09-40</strain>
    </source>
</reference>
<dbReference type="PANTHER" id="PTHR12801">
    <property type="entry name" value="RNA EXONUCLEASE REXO1 / RECO3 FAMILY MEMBER-RELATED"/>
    <property type="match status" value="1"/>
</dbReference>
<keyword evidence="2" id="KW-0378">Hydrolase</keyword>
<dbReference type="GO" id="GO:0005634">
    <property type="term" value="C:nucleus"/>
    <property type="evidence" value="ECO:0007669"/>
    <property type="project" value="TreeGrafter"/>
</dbReference>
<reference evidence="6 8" key="2">
    <citation type="submission" date="2023-09" db="EMBL/GenBank/DDBJ databases">
        <title>Complete-Gapless Cercospora beticola genome.</title>
        <authorList>
            <person name="Wyatt N.A."/>
            <person name="Spanner R.E."/>
            <person name="Bolton M.D."/>
        </authorList>
    </citation>
    <scope>NUCLEOTIDE SEQUENCE [LARGE SCALE GENOMIC DNA]</scope>
    <source>
        <strain evidence="6">Cb09-40</strain>
    </source>
</reference>
<dbReference type="InterPro" id="IPR047021">
    <property type="entry name" value="REXO1/3/4-like"/>
</dbReference>
<dbReference type="EMBL" id="LKMD01000101">
    <property type="protein sequence ID" value="PIA99541.1"/>
    <property type="molecule type" value="Genomic_DNA"/>
</dbReference>
<dbReference type="InterPro" id="IPR036397">
    <property type="entry name" value="RNaseH_sf"/>
</dbReference>
<proteinExistence type="predicted"/>
<dbReference type="Proteomes" id="UP000230605">
    <property type="component" value="Chromosome 3"/>
</dbReference>
<protein>
    <recommendedName>
        <fullName evidence="9">Exonuclease domain-containing protein</fullName>
    </recommendedName>
</protein>
<evidence type="ECO:0000313" key="5">
    <source>
        <dbReference type="EMBL" id="PIA99541.1"/>
    </source>
</evidence>
<evidence type="ECO:0000256" key="4">
    <source>
        <dbReference type="SAM" id="MobiDB-lite"/>
    </source>
</evidence>
<keyword evidence="8" id="KW-1185">Reference proteome</keyword>
<keyword evidence="1" id="KW-0540">Nuclease</keyword>
<dbReference type="InterPro" id="IPR012337">
    <property type="entry name" value="RNaseH-like_sf"/>
</dbReference>
<sequence length="363" mass="39473">MNTQTTTTPSTATAAANMVFQRWNTAKADPMNAAQNNPAVLRTPNAPSAGKGVGTQVVPRMELLLPGEPCSIDMEFINFQVPGVVHPMDHNDESKRNKPKWEHRPAWIAITNTRGEVVLDIFVKYPYVEGVRTIIPRAEGKDFGITQERLDHANGAVPGWKAEQWCTRILRNRPVVVHGGGSDLTAFQLSRPFRGATHVYDTQDEYAYEVDNIESPGLWRLTGKFLNRIIQADGKHSPVEDAIATMELHILKHPYDRDEAAQKWKAVWAPPQRHHSGGYARGRGNHGGGLSRGGAAGGRGGFASARGNQTGGRGSRGNGAMRGSATPRGGLNIGRGNRQHQVNGNGNAQTPNAVARPAVNDQW</sequence>
<dbReference type="GO" id="GO:0003676">
    <property type="term" value="F:nucleic acid binding"/>
    <property type="evidence" value="ECO:0007669"/>
    <property type="project" value="InterPro"/>
</dbReference>
<evidence type="ECO:0000313" key="7">
    <source>
        <dbReference type="Proteomes" id="UP000230605"/>
    </source>
</evidence>
<feature type="compositionally biased region" description="Polar residues" evidence="4">
    <location>
        <begin position="339"/>
        <end position="352"/>
    </location>
</feature>